<dbReference type="Gene3D" id="3.40.50.2000">
    <property type="entry name" value="Glycogen Phosphorylase B"/>
    <property type="match status" value="2"/>
</dbReference>
<sequence>MKFCMFGWNFPIQLGKAFEEEGHNVLYNRYSEDVDVVIVQSLKYIYPVYRKLKSIKKNKIKLINFVLDVPPWRFEDNFHQNSLKNYIKTRSFDIVNKNQFFYDKISHFKPNDKKGKIYNFSSSSAQQTFNENLHNKFTYYVNYRKFLKNSDLNLTISKYSQNLIQRFLKLNCELCYLCVNSDLLTSISTLPKKYDAINISRIVYTKRQKIFVEAANRLGLNILVIGRHQDKTIKLNCPTYHIPDITEALKKLSESGFYVDASIYEGFGLTPIEAAYLNKISIVSDTYVHKEVLGDYPLYFKRNNIDDLTEKMKMVLNGDFTLNKKSVQNIKEKYSIQTVKRNLMKYVESLF</sequence>
<comment type="caution">
    <text evidence="2">The sequence shown here is derived from an EMBL/GenBank/DDBJ whole genome shotgun (WGS) entry which is preliminary data.</text>
</comment>
<evidence type="ECO:0000313" key="2">
    <source>
        <dbReference type="EMBL" id="GAG62625.1"/>
    </source>
</evidence>
<organism evidence="2">
    <name type="scientific">marine sediment metagenome</name>
    <dbReference type="NCBI Taxonomy" id="412755"/>
    <lineage>
        <taxon>unclassified sequences</taxon>
        <taxon>metagenomes</taxon>
        <taxon>ecological metagenomes</taxon>
    </lineage>
</organism>
<evidence type="ECO:0000259" key="1">
    <source>
        <dbReference type="Pfam" id="PF00534"/>
    </source>
</evidence>
<gene>
    <name evidence="2" type="ORF">S01H4_14564</name>
</gene>
<dbReference type="EMBL" id="BART01006388">
    <property type="protein sequence ID" value="GAG62625.1"/>
    <property type="molecule type" value="Genomic_DNA"/>
</dbReference>
<accession>X0Z0V1</accession>
<dbReference type="AlphaFoldDB" id="X0Z0V1"/>
<dbReference type="Pfam" id="PF00534">
    <property type="entry name" value="Glycos_transf_1"/>
    <property type="match status" value="1"/>
</dbReference>
<dbReference type="PANTHER" id="PTHR46401">
    <property type="entry name" value="GLYCOSYLTRANSFERASE WBBK-RELATED"/>
    <property type="match status" value="1"/>
</dbReference>
<dbReference type="PANTHER" id="PTHR46401:SF8">
    <property type="entry name" value="BLL6006 PROTEIN"/>
    <property type="match status" value="1"/>
</dbReference>
<dbReference type="InterPro" id="IPR001296">
    <property type="entry name" value="Glyco_trans_1"/>
</dbReference>
<proteinExistence type="predicted"/>
<protein>
    <recommendedName>
        <fullName evidence="1">Glycosyl transferase family 1 domain-containing protein</fullName>
    </recommendedName>
</protein>
<dbReference type="SUPFAM" id="SSF53756">
    <property type="entry name" value="UDP-Glycosyltransferase/glycogen phosphorylase"/>
    <property type="match status" value="1"/>
</dbReference>
<name>X0Z0V1_9ZZZZ</name>
<feature type="domain" description="Glycosyl transferase family 1" evidence="1">
    <location>
        <begin position="192"/>
        <end position="331"/>
    </location>
</feature>
<reference evidence="2" key="1">
    <citation type="journal article" date="2014" name="Front. Microbiol.">
        <title>High frequency of phylogenetically diverse reductive dehalogenase-homologous genes in deep subseafloor sedimentary metagenomes.</title>
        <authorList>
            <person name="Kawai M."/>
            <person name="Futagami T."/>
            <person name="Toyoda A."/>
            <person name="Takaki Y."/>
            <person name="Nishi S."/>
            <person name="Hori S."/>
            <person name="Arai W."/>
            <person name="Tsubouchi T."/>
            <person name="Morono Y."/>
            <person name="Uchiyama I."/>
            <person name="Ito T."/>
            <person name="Fujiyama A."/>
            <person name="Inagaki F."/>
            <person name="Takami H."/>
        </authorList>
    </citation>
    <scope>NUCLEOTIDE SEQUENCE</scope>
    <source>
        <strain evidence="2">Expedition CK06-06</strain>
    </source>
</reference>
<dbReference type="GO" id="GO:0016757">
    <property type="term" value="F:glycosyltransferase activity"/>
    <property type="evidence" value="ECO:0007669"/>
    <property type="project" value="InterPro"/>
</dbReference>